<name>A0AAV2NT41_9HYME</name>
<dbReference type="Proteomes" id="UP001497644">
    <property type="component" value="Chromosome 4"/>
</dbReference>
<protein>
    <submittedName>
        <fullName evidence="1">Uncharacterized protein</fullName>
    </submittedName>
</protein>
<proteinExistence type="predicted"/>
<dbReference type="AlphaFoldDB" id="A0AAV2NT41"/>
<keyword evidence="2" id="KW-1185">Reference proteome</keyword>
<evidence type="ECO:0000313" key="1">
    <source>
        <dbReference type="EMBL" id="CAL1683556.1"/>
    </source>
</evidence>
<gene>
    <name evidence="1" type="ORF">LPLAT_LOCUS9261</name>
</gene>
<organism evidence="1 2">
    <name type="scientific">Lasius platythorax</name>
    <dbReference type="NCBI Taxonomy" id="488582"/>
    <lineage>
        <taxon>Eukaryota</taxon>
        <taxon>Metazoa</taxon>
        <taxon>Ecdysozoa</taxon>
        <taxon>Arthropoda</taxon>
        <taxon>Hexapoda</taxon>
        <taxon>Insecta</taxon>
        <taxon>Pterygota</taxon>
        <taxon>Neoptera</taxon>
        <taxon>Endopterygota</taxon>
        <taxon>Hymenoptera</taxon>
        <taxon>Apocrita</taxon>
        <taxon>Aculeata</taxon>
        <taxon>Formicoidea</taxon>
        <taxon>Formicidae</taxon>
        <taxon>Formicinae</taxon>
        <taxon>Lasius</taxon>
        <taxon>Lasius</taxon>
    </lineage>
</organism>
<evidence type="ECO:0000313" key="2">
    <source>
        <dbReference type="Proteomes" id="UP001497644"/>
    </source>
</evidence>
<reference evidence="1" key="1">
    <citation type="submission" date="2024-04" db="EMBL/GenBank/DDBJ databases">
        <authorList>
            <consortium name="Molecular Ecology Group"/>
        </authorList>
    </citation>
    <scope>NUCLEOTIDE SEQUENCE</scope>
</reference>
<sequence>MIEGAEILNRSVVAKVRDAAAADKCSYLLQLGSLPRAADGIPRLHLLTSPQALLVTVLALCTLVCIQATPSPRASQMELREMAVAFS</sequence>
<accession>A0AAV2NT41</accession>
<dbReference type="EMBL" id="OZ034827">
    <property type="protein sequence ID" value="CAL1683556.1"/>
    <property type="molecule type" value="Genomic_DNA"/>
</dbReference>